<protein>
    <submittedName>
        <fullName evidence="1">Uncharacterized protein</fullName>
    </submittedName>
</protein>
<comment type="caution">
    <text evidence="1">The sequence shown here is derived from an EMBL/GenBank/DDBJ whole genome shotgun (WGS) entry which is preliminary data.</text>
</comment>
<reference evidence="1" key="1">
    <citation type="journal article" date="2022" name="bioRxiv">
        <title>Population genetic analysis of Ophidiomyces ophidiicola, the causative agent of snake fungal disease, indicates recent introductions to the USA.</title>
        <authorList>
            <person name="Ladner J.T."/>
            <person name="Palmer J.M."/>
            <person name="Ettinger C.L."/>
            <person name="Stajich J.E."/>
            <person name="Farrell T.M."/>
            <person name="Glorioso B.M."/>
            <person name="Lawson B."/>
            <person name="Price S.J."/>
            <person name="Stengle A.G."/>
            <person name="Grear D.A."/>
            <person name="Lorch J.M."/>
        </authorList>
    </citation>
    <scope>NUCLEOTIDE SEQUENCE</scope>
    <source>
        <strain evidence="1">NWHC 24266-5</strain>
    </source>
</reference>
<organism evidence="1">
    <name type="scientific">Ophidiomyces ophidiicola</name>
    <dbReference type="NCBI Taxonomy" id="1387563"/>
    <lineage>
        <taxon>Eukaryota</taxon>
        <taxon>Fungi</taxon>
        <taxon>Dikarya</taxon>
        <taxon>Ascomycota</taxon>
        <taxon>Pezizomycotina</taxon>
        <taxon>Eurotiomycetes</taxon>
        <taxon>Eurotiomycetidae</taxon>
        <taxon>Onygenales</taxon>
        <taxon>Onygenaceae</taxon>
        <taxon>Ophidiomyces</taxon>
    </lineage>
</organism>
<name>A0ACB8UU23_9EURO</name>
<proteinExistence type="predicted"/>
<dbReference type="EMBL" id="JALBCA010000067">
    <property type="protein sequence ID" value="KAI2384821.1"/>
    <property type="molecule type" value="Genomic_DNA"/>
</dbReference>
<gene>
    <name evidence="1" type="ORF">LOY88_004453</name>
</gene>
<evidence type="ECO:0000313" key="1">
    <source>
        <dbReference type="EMBL" id="KAI2384821.1"/>
    </source>
</evidence>
<sequence>MFRRKRSVSHGPINPNPSPSAQTAAVQAFRASQAANANAKLSSSAAAAALRKHTPTPTSVEDVQTKRMLHRQQSVSSIGSPRGRVQHSQDLPLRRASSLGLMSKRTFRDASPGRTSPLALGSMGPKDEIDPVPPLPKVYVAAAATAHRRSVSGGPPVRRTISPQNRASGPLRTGERQLRQSYSQSLGSVQGSPVPALSSLQRRNSRSSINFSYPINAHPNSPRQSSVKNFATDTPSIRTLSPVEPVALDLKPLPYISKMEPVAEPIDQKSVDVPKQKIKQNTPKQHANNPSIKYEIAQDNEIYRERGLTAESPIANGLDSTKQLLAHSPNRNKSSVGEEHHTEQSSKIPFCASDEFECNRTHKLAEQSASSRDRMLHEQGVQRYQESPILTPSSPSHSFLRRIPPDPAKDRSGDHTPTERPPSLSPTRSTRFSERLEIVFPGDHLHEPPPRSKSPAKSALKPTASSHNVTPDRLTTTQHLKAADAPSESDATSVVSDEGSKLSWKKKPIKVSFGDEAEVAGTVASPPTSPDSIVPSSPQQTWNGSLRGKCDYLDDFEEVLKPRPALPSFGSIRGRRRFEEDEEGELTVRPENSRPSLADSVFSESFSNDFAIGGLLAKSGEQRHKSANVPLSPEVGSVDGTGVDSISLTESSSDDADPNEFILPGRSISGTPVALDTGPYSQQPTADERANQEIPKRANLVVPVIAIQPATPMHEEHPKSISGQDDIPGAFPAAGDQEKKLEETVHRDNETDDPASDSGDSVYSDAAEDLPDIEGDGFGSINAIVSDHLPVIAPLSGEPNVVQTALAENSIPVTLEPSVETPSFKELPGAPKSPTGPKKQMLVEPDRRIEQNEQPPKTARPALTQMPRSRLNGSPQKSRVDVETSQEHFAEQQPGLNTYHAVSTVKHLDGQLSPTTTNGRDIPSFSPVPSPKKQKPADGHNATGNNFNRQRLQRIPSNGSDSSSSFKRERRSPKNIGVYTLRRTMRNGPGPLKPEPSEERRHTYLSISSSQHHRPFSSGDGHGVLRTTLRTPDSTSRRKSTSSPFTSLRNPRFKPRSPGSPKELGSGFKSRFEDSSDDEYELQTFTPVRGIPRRKDEVDGDSTALEDSSDSDSPRKTVRKTRSISKGTDMPSIAAAIAKKKSEQMLSKAGNGGLNSPMASPPATQRKQKKSVLSRLHLSRRHFSDETRVRKSAAESPARRDTVLERSEKELENIRNTKLYQKEPGISESHGMDGLTSKGKWPRFSAQSSRPTKKLSRQPSAAGKISWPLPSPEDGSQHTRGLSLHVGPSSLTNADPHSKNEVSRPHTSNGVSPGPSLVPPANMPSNLDSQWSSRLLHHRDNHSDPGSMLRTDALEGTTKKKSRFSKLRKAFGMS</sequence>
<accession>A0ACB8UU23</accession>